<evidence type="ECO:0000313" key="3">
    <source>
        <dbReference type="EMBL" id="ORY78530.1"/>
    </source>
</evidence>
<dbReference type="AlphaFoldDB" id="A0A1Y2F3P8"/>
<dbReference type="Proteomes" id="UP000193685">
    <property type="component" value="Unassembled WGS sequence"/>
</dbReference>
<feature type="region of interest" description="Disordered" evidence="2">
    <location>
        <begin position="43"/>
        <end position="62"/>
    </location>
</feature>
<evidence type="ECO:0000256" key="1">
    <source>
        <dbReference type="SAM" id="Coils"/>
    </source>
</evidence>
<feature type="coiled-coil region" evidence="1">
    <location>
        <begin position="141"/>
        <end position="175"/>
    </location>
</feature>
<protein>
    <recommendedName>
        <fullName evidence="5">No apical meristem-associated C-terminal domain-containing protein</fullName>
    </recommendedName>
</protein>
<comment type="caution">
    <text evidence="3">The sequence shown here is derived from an EMBL/GenBank/DDBJ whole genome shotgun (WGS) entry which is preliminary data.</text>
</comment>
<evidence type="ECO:0000313" key="4">
    <source>
        <dbReference type="Proteomes" id="UP000193685"/>
    </source>
</evidence>
<dbReference type="RefSeq" id="XP_040723411.1">
    <property type="nucleotide sequence ID" value="XM_040865885.1"/>
</dbReference>
<evidence type="ECO:0000256" key="2">
    <source>
        <dbReference type="SAM" id="MobiDB-lite"/>
    </source>
</evidence>
<accession>A0A1Y2F3P8</accession>
<keyword evidence="1" id="KW-0175">Coiled coil</keyword>
<gene>
    <name evidence="3" type="ORF">BCR37DRAFT_105436</name>
</gene>
<proteinExistence type="predicted"/>
<evidence type="ECO:0008006" key="5">
    <source>
        <dbReference type="Google" id="ProtNLM"/>
    </source>
</evidence>
<organism evidence="3 4">
    <name type="scientific">Protomyces lactucae-debilis</name>
    <dbReference type="NCBI Taxonomy" id="2754530"/>
    <lineage>
        <taxon>Eukaryota</taxon>
        <taxon>Fungi</taxon>
        <taxon>Dikarya</taxon>
        <taxon>Ascomycota</taxon>
        <taxon>Taphrinomycotina</taxon>
        <taxon>Taphrinomycetes</taxon>
        <taxon>Taphrinales</taxon>
        <taxon>Protomycetaceae</taxon>
        <taxon>Protomyces</taxon>
    </lineage>
</organism>
<dbReference type="EMBL" id="MCFI01000017">
    <property type="protein sequence ID" value="ORY78530.1"/>
    <property type="molecule type" value="Genomic_DNA"/>
</dbReference>
<name>A0A1Y2F3P8_PROLT</name>
<keyword evidence="4" id="KW-1185">Reference proteome</keyword>
<dbReference type="GeneID" id="63782484"/>
<reference evidence="3 4" key="1">
    <citation type="submission" date="2016-07" db="EMBL/GenBank/DDBJ databases">
        <title>Pervasive Adenine N6-methylation of Active Genes in Fungi.</title>
        <authorList>
            <consortium name="DOE Joint Genome Institute"/>
            <person name="Mondo S.J."/>
            <person name="Dannebaum R.O."/>
            <person name="Kuo R.C."/>
            <person name="Labutti K."/>
            <person name="Haridas S."/>
            <person name="Kuo A."/>
            <person name="Salamov A."/>
            <person name="Ahrendt S.R."/>
            <person name="Lipzen A."/>
            <person name="Sullivan W."/>
            <person name="Andreopoulos W.B."/>
            <person name="Clum A."/>
            <person name="Lindquist E."/>
            <person name="Daum C."/>
            <person name="Ramamoorthy G.K."/>
            <person name="Gryganskyi A."/>
            <person name="Culley D."/>
            <person name="Magnuson J.K."/>
            <person name="James T.Y."/>
            <person name="O'Malley M.A."/>
            <person name="Stajich J.E."/>
            <person name="Spatafora J.W."/>
            <person name="Visel A."/>
            <person name="Grigoriev I.V."/>
        </authorList>
    </citation>
    <scope>NUCLEOTIDE SEQUENCE [LARGE SCALE GENOMIC DNA]</scope>
    <source>
        <strain evidence="3 4">12-1054</strain>
    </source>
</reference>
<sequence length="206" mass="22624">MMAAIKKFAEDGFPDTIHVNTCWGYLRTQPMWQGLGEDQEFTAGPEAHRRRTRDEQDNDAEDSLKEVTLLAHKRPRGEETAKAAADNGVVQQTTMTNSAQLQAISDVKLAISMANINMTMQGTNLLSCLKGMDKTKSGERLAVYEAQLTRIQLLIKKQEAELQAQGSLLAQLQAKGYSGADATVSIRTQEDVAQSTPEDRGQSTPL</sequence>